<feature type="transmembrane region" description="Helical" evidence="1">
    <location>
        <begin position="7"/>
        <end position="27"/>
    </location>
</feature>
<dbReference type="InParanoid" id="A0A1V9XGX5"/>
<dbReference type="Proteomes" id="UP000192247">
    <property type="component" value="Unassembled WGS sequence"/>
</dbReference>
<evidence type="ECO:0000256" key="1">
    <source>
        <dbReference type="SAM" id="Phobius"/>
    </source>
</evidence>
<gene>
    <name evidence="2" type="ORF">BIW11_10186</name>
</gene>
<sequence length="37" mass="4517">MNCTIRFILLVLIYDKFSPMLLLPAVMEHRKHHSWVY</sequence>
<protein>
    <submittedName>
        <fullName evidence="2">Uncharacterized protein</fullName>
    </submittedName>
</protein>
<evidence type="ECO:0000313" key="2">
    <source>
        <dbReference type="EMBL" id="OQR72749.1"/>
    </source>
</evidence>
<evidence type="ECO:0000313" key="3">
    <source>
        <dbReference type="Proteomes" id="UP000192247"/>
    </source>
</evidence>
<dbReference type="EMBL" id="MNPL01011116">
    <property type="protein sequence ID" value="OQR72749.1"/>
    <property type="molecule type" value="Genomic_DNA"/>
</dbReference>
<keyword evidence="1" id="KW-0472">Membrane</keyword>
<organism evidence="2 3">
    <name type="scientific">Tropilaelaps mercedesae</name>
    <dbReference type="NCBI Taxonomy" id="418985"/>
    <lineage>
        <taxon>Eukaryota</taxon>
        <taxon>Metazoa</taxon>
        <taxon>Ecdysozoa</taxon>
        <taxon>Arthropoda</taxon>
        <taxon>Chelicerata</taxon>
        <taxon>Arachnida</taxon>
        <taxon>Acari</taxon>
        <taxon>Parasitiformes</taxon>
        <taxon>Mesostigmata</taxon>
        <taxon>Gamasina</taxon>
        <taxon>Dermanyssoidea</taxon>
        <taxon>Laelapidae</taxon>
        <taxon>Tropilaelaps</taxon>
    </lineage>
</organism>
<keyword evidence="1" id="KW-1133">Transmembrane helix</keyword>
<keyword evidence="1" id="KW-0812">Transmembrane</keyword>
<dbReference type="AlphaFoldDB" id="A0A1V9XGX5"/>
<comment type="caution">
    <text evidence="2">The sequence shown here is derived from an EMBL/GenBank/DDBJ whole genome shotgun (WGS) entry which is preliminary data.</text>
</comment>
<proteinExistence type="predicted"/>
<reference evidence="2 3" key="1">
    <citation type="journal article" date="2017" name="Gigascience">
        <title>Draft genome of the honey bee ectoparasitic mite, Tropilaelaps mercedesae, is shaped by the parasitic life history.</title>
        <authorList>
            <person name="Dong X."/>
            <person name="Armstrong S.D."/>
            <person name="Xia D."/>
            <person name="Makepeace B.L."/>
            <person name="Darby A.C."/>
            <person name="Kadowaki T."/>
        </authorList>
    </citation>
    <scope>NUCLEOTIDE SEQUENCE [LARGE SCALE GENOMIC DNA]</scope>
    <source>
        <strain evidence="2">Wuxi-XJTLU</strain>
    </source>
</reference>
<name>A0A1V9XGX5_9ACAR</name>
<accession>A0A1V9XGX5</accession>
<keyword evidence="3" id="KW-1185">Reference proteome</keyword>